<dbReference type="Proteomes" id="UP000078561">
    <property type="component" value="Unassembled WGS sequence"/>
</dbReference>
<dbReference type="Pfam" id="PF01522">
    <property type="entry name" value="Polysacc_deac_1"/>
    <property type="match status" value="1"/>
</dbReference>
<evidence type="ECO:0000259" key="3">
    <source>
        <dbReference type="PROSITE" id="PS51677"/>
    </source>
</evidence>
<dbReference type="OrthoDB" id="407355at2759"/>
<dbReference type="OMA" id="AWQMGLT"/>
<dbReference type="SUPFAM" id="SSF88713">
    <property type="entry name" value="Glycoside hydrolase/deacetylase"/>
    <property type="match status" value="1"/>
</dbReference>
<dbReference type="Gene3D" id="3.20.20.370">
    <property type="entry name" value="Glycoside hydrolase/deacetylase"/>
    <property type="match status" value="1"/>
</dbReference>
<dbReference type="PROSITE" id="PS51677">
    <property type="entry name" value="NODB"/>
    <property type="match status" value="1"/>
</dbReference>
<dbReference type="AlphaFoldDB" id="A0A168S2Q9"/>
<dbReference type="InterPro" id="IPR011330">
    <property type="entry name" value="Glyco_hydro/deAcase_b/a-brl"/>
</dbReference>
<evidence type="ECO:0000313" key="4">
    <source>
        <dbReference type="EMBL" id="SAM07724.1"/>
    </source>
</evidence>
<sequence length="445" mass="46929">MKSYILSLTLLASTALAQSSSSAAAPQPSGTSSGTLAQSSPAWLSDVKPLPGNVQSYPTTTQVPTGPLSAVNLTLSGYPPGWASPPTDSPQVQAVYKAINWSLVPNSAVRTANKDGTPNMSGYDASDPDCWWSASGCTTPKHQGVEADIVNCPTAGDWGLTYDDGPLTSDGGTWAEPNLYDFLAQHNNQKAALFYIGSNVIAAPAAAQRALADGHTICVHTWSHPAMTTQSNVQVVAELYWALHAIKEVTGITPKCWRPPYGDVDDRVRAIANQMGMTTVIWDEDTNDWNMPGDGGGNLPPATVDGYFEGWIEARKNGTDNQHGHIILEHELNNATVSMAEKWLPQIQQTFRVVPYNQCMNISQPYWETNFVYPTDANPTPVAANASSSAHTSAVATSTPAVGSGAASAAGASSSSSTTSNGVSSFSLSSSVTAAFVMMAAAYFM</sequence>
<evidence type="ECO:0000256" key="1">
    <source>
        <dbReference type="SAM" id="MobiDB-lite"/>
    </source>
</evidence>
<dbReference type="GO" id="GO:0004099">
    <property type="term" value="F:chitin deacetylase activity"/>
    <property type="evidence" value="ECO:0007669"/>
    <property type="project" value="TreeGrafter"/>
</dbReference>
<dbReference type="InterPro" id="IPR002509">
    <property type="entry name" value="NODB_dom"/>
</dbReference>
<dbReference type="PANTHER" id="PTHR10587">
    <property type="entry name" value="GLYCOSYL TRANSFERASE-RELATED"/>
    <property type="match status" value="1"/>
</dbReference>
<evidence type="ECO:0000256" key="2">
    <source>
        <dbReference type="SAM" id="SignalP"/>
    </source>
</evidence>
<dbReference type="EMBL" id="LT554852">
    <property type="protein sequence ID" value="SAM07724.1"/>
    <property type="molecule type" value="Genomic_DNA"/>
</dbReference>
<gene>
    <name evidence="4" type="primary">ABSGL_13381.1 scaffold 14161</name>
</gene>
<dbReference type="InterPro" id="IPR050248">
    <property type="entry name" value="Polysacc_deacetylase_ArnD"/>
</dbReference>
<keyword evidence="5" id="KW-1185">Reference proteome</keyword>
<feature type="domain" description="NodB homology" evidence="3">
    <location>
        <begin position="156"/>
        <end position="359"/>
    </location>
</feature>
<protein>
    <recommendedName>
        <fullName evidence="3">NodB homology domain-containing protein</fullName>
    </recommendedName>
</protein>
<name>A0A168S2Q9_ABSGL</name>
<dbReference type="GO" id="GO:0009272">
    <property type="term" value="P:fungal-type cell wall biogenesis"/>
    <property type="evidence" value="ECO:0007669"/>
    <property type="project" value="UniProtKB-ARBA"/>
</dbReference>
<dbReference type="PANTHER" id="PTHR10587:SF98">
    <property type="entry name" value="CHITIN DEACETYLASE"/>
    <property type="match status" value="1"/>
</dbReference>
<organism evidence="4">
    <name type="scientific">Absidia glauca</name>
    <name type="common">Pin mould</name>
    <dbReference type="NCBI Taxonomy" id="4829"/>
    <lineage>
        <taxon>Eukaryota</taxon>
        <taxon>Fungi</taxon>
        <taxon>Fungi incertae sedis</taxon>
        <taxon>Mucoromycota</taxon>
        <taxon>Mucoromycotina</taxon>
        <taxon>Mucoromycetes</taxon>
        <taxon>Mucorales</taxon>
        <taxon>Cunninghamellaceae</taxon>
        <taxon>Absidia</taxon>
    </lineage>
</organism>
<accession>A0A168S2Q9</accession>
<proteinExistence type="predicted"/>
<feature type="compositionally biased region" description="Low complexity" evidence="1">
    <location>
        <begin position="22"/>
        <end position="34"/>
    </location>
</feature>
<feature type="region of interest" description="Disordered" evidence="1">
    <location>
        <begin position="22"/>
        <end position="44"/>
    </location>
</feature>
<dbReference type="CDD" id="cd10952">
    <property type="entry name" value="CE4_MrCDA_like"/>
    <property type="match status" value="1"/>
</dbReference>
<feature type="signal peptide" evidence="2">
    <location>
        <begin position="1"/>
        <end position="17"/>
    </location>
</feature>
<dbReference type="GO" id="GO:0005975">
    <property type="term" value="P:carbohydrate metabolic process"/>
    <property type="evidence" value="ECO:0007669"/>
    <property type="project" value="InterPro"/>
</dbReference>
<feature type="chain" id="PRO_5007900149" description="NodB homology domain-containing protein" evidence="2">
    <location>
        <begin position="18"/>
        <end position="445"/>
    </location>
</feature>
<dbReference type="GO" id="GO:0016020">
    <property type="term" value="C:membrane"/>
    <property type="evidence" value="ECO:0007669"/>
    <property type="project" value="TreeGrafter"/>
</dbReference>
<reference evidence="4" key="1">
    <citation type="submission" date="2016-04" db="EMBL/GenBank/DDBJ databases">
        <authorList>
            <person name="Evans L.H."/>
            <person name="Alamgir A."/>
            <person name="Owens N."/>
            <person name="Weber N.D."/>
            <person name="Virtaneva K."/>
            <person name="Barbian K."/>
            <person name="Babar A."/>
            <person name="Rosenke K."/>
        </authorList>
    </citation>
    <scope>NUCLEOTIDE SEQUENCE [LARGE SCALE GENOMIC DNA]</scope>
    <source>
        <strain evidence="4">CBS 101.48</strain>
    </source>
</reference>
<dbReference type="InParanoid" id="A0A168S2Q9"/>
<keyword evidence="2" id="KW-0732">Signal</keyword>
<evidence type="ECO:0000313" key="5">
    <source>
        <dbReference type="Proteomes" id="UP000078561"/>
    </source>
</evidence>
<dbReference type="STRING" id="4829.A0A168S2Q9"/>